<reference evidence="1 2" key="1">
    <citation type="journal article" date="2015" name="Plant Cell">
        <title>Oil accumulation by the oleaginous diatom Fistulifera solaris as revealed by the genome and transcriptome.</title>
        <authorList>
            <person name="Tanaka T."/>
            <person name="Maeda Y."/>
            <person name="Veluchamy A."/>
            <person name="Tanaka M."/>
            <person name="Abida H."/>
            <person name="Marechal E."/>
            <person name="Bowler C."/>
            <person name="Muto M."/>
            <person name="Sunaga Y."/>
            <person name="Tanaka M."/>
            <person name="Yoshino T."/>
            <person name="Taniguchi T."/>
            <person name="Fukuda Y."/>
            <person name="Nemoto M."/>
            <person name="Matsumoto M."/>
            <person name="Wong P.S."/>
            <person name="Aburatani S."/>
            <person name="Fujibuchi W."/>
        </authorList>
    </citation>
    <scope>NUCLEOTIDE SEQUENCE [LARGE SCALE GENOMIC DNA]</scope>
    <source>
        <strain evidence="1 2">JPCC DA0580</strain>
    </source>
</reference>
<dbReference type="InParanoid" id="A0A1Z5KCH7"/>
<comment type="caution">
    <text evidence="1">The sequence shown here is derived from an EMBL/GenBank/DDBJ whole genome shotgun (WGS) entry which is preliminary data.</text>
</comment>
<gene>
    <name evidence="1" type="ORF">FisN_20Hh145</name>
</gene>
<sequence>MSLEAPPTPKISNGKRDALITTNDELSLQRSLKRMKVTSASPGELRLQRDFKHAVCCAGWIPIGSCGNTWKVVTEGYTVKQCIEDPLHLVVHSPQWTVWLQIPRLYPHHPPILSRMECRHPHLDIVIPTGPEDPQIAVAQQRGAVLVRGWSPLMRLHEILSQLIVPLLEEPHPPCAAMEESPHHRTPPRLRYAEADCATESREPWLSQARSQGDDDSVLMEDAEQYLLFPPNRFDLGYRREPSERQYHSLMAMLEE</sequence>
<dbReference type="EMBL" id="BDSP01000204">
    <property type="protein sequence ID" value="GAX23937.1"/>
    <property type="molecule type" value="Genomic_DNA"/>
</dbReference>
<organism evidence="1 2">
    <name type="scientific">Fistulifera solaris</name>
    <name type="common">Oleaginous diatom</name>
    <dbReference type="NCBI Taxonomy" id="1519565"/>
    <lineage>
        <taxon>Eukaryota</taxon>
        <taxon>Sar</taxon>
        <taxon>Stramenopiles</taxon>
        <taxon>Ochrophyta</taxon>
        <taxon>Bacillariophyta</taxon>
        <taxon>Bacillariophyceae</taxon>
        <taxon>Bacillariophycidae</taxon>
        <taxon>Naviculales</taxon>
        <taxon>Naviculaceae</taxon>
        <taxon>Fistulifera</taxon>
    </lineage>
</organism>
<evidence type="ECO:0000313" key="1">
    <source>
        <dbReference type="EMBL" id="GAX23937.1"/>
    </source>
</evidence>
<accession>A0A1Z5KCH7</accession>
<name>A0A1Z5KCH7_FISSO</name>
<protein>
    <submittedName>
        <fullName evidence="1">Uncharacterized protein</fullName>
    </submittedName>
</protein>
<evidence type="ECO:0000313" key="2">
    <source>
        <dbReference type="Proteomes" id="UP000198406"/>
    </source>
</evidence>
<keyword evidence="2" id="KW-1185">Reference proteome</keyword>
<dbReference type="Proteomes" id="UP000198406">
    <property type="component" value="Unassembled WGS sequence"/>
</dbReference>
<dbReference type="AlphaFoldDB" id="A0A1Z5KCH7"/>
<proteinExistence type="predicted"/>
<dbReference type="OrthoDB" id="49591at2759"/>